<keyword evidence="5 13" id="KW-0732">Signal</keyword>
<protein>
    <submittedName>
        <fullName evidence="15">Vomeronasal type-2 receptor 26-like</fullName>
    </submittedName>
</protein>
<dbReference type="InterPro" id="IPR011500">
    <property type="entry name" value="GPCR_3_9-Cys_dom"/>
</dbReference>
<dbReference type="Pfam" id="PF01094">
    <property type="entry name" value="ANF_receptor"/>
    <property type="match status" value="1"/>
</dbReference>
<dbReference type="Proteomes" id="UP000472273">
    <property type="component" value="Unplaced"/>
</dbReference>
<dbReference type="PRINTS" id="PR00248">
    <property type="entry name" value="GPCRMGR"/>
</dbReference>
<feature type="transmembrane region" description="Helical" evidence="12">
    <location>
        <begin position="569"/>
        <end position="589"/>
    </location>
</feature>
<feature type="transmembrane region" description="Helical" evidence="12">
    <location>
        <begin position="640"/>
        <end position="664"/>
    </location>
</feature>
<evidence type="ECO:0000256" key="13">
    <source>
        <dbReference type="SAM" id="SignalP"/>
    </source>
</evidence>
<dbReference type="PANTHER" id="PTHR24061">
    <property type="entry name" value="CALCIUM-SENSING RECEPTOR-RELATED"/>
    <property type="match status" value="1"/>
</dbReference>
<keyword evidence="7" id="KW-0297">G-protein coupled receptor</keyword>
<keyword evidence="10" id="KW-0325">Glycoprotein</keyword>
<keyword evidence="3" id="KW-1003">Cell membrane</keyword>
<dbReference type="Ensembl" id="ENSPTXT00000014731.1">
    <property type="protein sequence ID" value="ENSPTXP00000014280.1"/>
    <property type="gene ID" value="ENSPTXG00000009901.1"/>
</dbReference>
<dbReference type="AlphaFoldDB" id="A0A670YR18"/>
<feature type="transmembrane region" description="Helical" evidence="12">
    <location>
        <begin position="729"/>
        <end position="752"/>
    </location>
</feature>
<dbReference type="Gene3D" id="3.40.50.2300">
    <property type="match status" value="2"/>
</dbReference>
<reference evidence="15" key="1">
    <citation type="submission" date="2025-08" db="UniProtKB">
        <authorList>
            <consortium name="Ensembl"/>
        </authorList>
    </citation>
    <scope>IDENTIFICATION</scope>
</reference>
<dbReference type="InterPro" id="IPR001828">
    <property type="entry name" value="ANF_lig-bd_rcpt"/>
</dbReference>
<evidence type="ECO:0000313" key="16">
    <source>
        <dbReference type="Proteomes" id="UP000472273"/>
    </source>
</evidence>
<accession>A0A670YR18</accession>
<evidence type="ECO:0000256" key="11">
    <source>
        <dbReference type="ARBA" id="ARBA00023224"/>
    </source>
</evidence>
<feature type="transmembrane region" description="Helical" evidence="12">
    <location>
        <begin position="764"/>
        <end position="784"/>
    </location>
</feature>
<evidence type="ECO:0000259" key="14">
    <source>
        <dbReference type="PROSITE" id="PS50259"/>
    </source>
</evidence>
<dbReference type="InterPro" id="IPR017978">
    <property type="entry name" value="GPCR_3_C"/>
</dbReference>
<feature type="chain" id="PRO_5025353475" evidence="13">
    <location>
        <begin position="20"/>
        <end position="833"/>
    </location>
</feature>
<keyword evidence="9" id="KW-0675">Receptor</keyword>
<dbReference type="CDD" id="cd15283">
    <property type="entry name" value="7tmC_V2R_pheromone"/>
    <property type="match status" value="1"/>
</dbReference>
<keyword evidence="4 12" id="KW-0812">Transmembrane</keyword>
<feature type="transmembrane region" description="Helical" evidence="12">
    <location>
        <begin position="796"/>
        <end position="819"/>
    </location>
</feature>
<dbReference type="SUPFAM" id="SSF53822">
    <property type="entry name" value="Periplasmic binding protein-like I"/>
    <property type="match status" value="1"/>
</dbReference>
<reference evidence="15" key="2">
    <citation type="submission" date="2025-09" db="UniProtKB">
        <authorList>
            <consortium name="Ensembl"/>
        </authorList>
    </citation>
    <scope>IDENTIFICATION</scope>
</reference>
<dbReference type="PANTHER" id="PTHR24061:SF599">
    <property type="entry name" value="G-PROTEIN COUPLED RECEPTORS FAMILY 3 PROFILE DOMAIN-CONTAINING PROTEIN"/>
    <property type="match status" value="1"/>
</dbReference>
<dbReference type="InterPro" id="IPR004073">
    <property type="entry name" value="GPCR_3_vmron_rcpt_2"/>
</dbReference>
<dbReference type="FunFam" id="3.40.50.2300:FF:000024">
    <property type="entry name" value="Vomeronasal 2, receptor 73"/>
    <property type="match status" value="1"/>
</dbReference>
<feature type="transmembrane region" description="Helical" evidence="12">
    <location>
        <begin position="378"/>
        <end position="397"/>
    </location>
</feature>
<dbReference type="GeneTree" id="ENSGT00950000182788"/>
<name>A0A670YR18_PSETE</name>
<evidence type="ECO:0000256" key="12">
    <source>
        <dbReference type="SAM" id="Phobius"/>
    </source>
</evidence>
<dbReference type="FunFam" id="2.10.50.30:FF:000002">
    <property type="entry name" value="Vomeronasal 2 receptor, h1"/>
    <property type="match status" value="1"/>
</dbReference>
<dbReference type="PROSITE" id="PS00981">
    <property type="entry name" value="G_PROTEIN_RECEP_F3_3"/>
    <property type="match status" value="1"/>
</dbReference>
<keyword evidence="11" id="KW-0807">Transducer</keyword>
<evidence type="ECO:0000256" key="4">
    <source>
        <dbReference type="ARBA" id="ARBA00022692"/>
    </source>
</evidence>
<feature type="transmembrane region" description="Helical" evidence="12">
    <location>
        <begin position="685"/>
        <end position="702"/>
    </location>
</feature>
<keyword evidence="8 12" id="KW-0472">Membrane</keyword>
<proteinExistence type="inferred from homology"/>
<evidence type="ECO:0000256" key="5">
    <source>
        <dbReference type="ARBA" id="ARBA00022729"/>
    </source>
</evidence>
<evidence type="ECO:0000256" key="6">
    <source>
        <dbReference type="ARBA" id="ARBA00022989"/>
    </source>
</evidence>
<feature type="transmembrane region" description="Helical" evidence="12">
    <location>
        <begin position="610"/>
        <end position="628"/>
    </location>
</feature>
<dbReference type="InterPro" id="IPR017979">
    <property type="entry name" value="GPCR_3_CS"/>
</dbReference>
<dbReference type="GO" id="GO:0004930">
    <property type="term" value="F:G protein-coupled receptor activity"/>
    <property type="evidence" value="ECO:0007669"/>
    <property type="project" value="UniProtKB-KW"/>
</dbReference>
<dbReference type="PRINTS" id="PR01535">
    <property type="entry name" value="VOMERONASL2R"/>
</dbReference>
<dbReference type="Pfam" id="PF07562">
    <property type="entry name" value="NCD3G"/>
    <property type="match status" value="1"/>
</dbReference>
<feature type="signal peptide" evidence="13">
    <location>
        <begin position="1"/>
        <end position="19"/>
    </location>
</feature>
<gene>
    <name evidence="15" type="primary">LOC113451431</name>
</gene>
<evidence type="ECO:0000256" key="2">
    <source>
        <dbReference type="ARBA" id="ARBA00007242"/>
    </source>
</evidence>
<keyword evidence="6 12" id="KW-1133">Transmembrane helix</keyword>
<dbReference type="InterPro" id="IPR038550">
    <property type="entry name" value="GPCR_3_9-Cys_sf"/>
</dbReference>
<dbReference type="InterPro" id="IPR000337">
    <property type="entry name" value="GPCR_3"/>
</dbReference>
<keyword evidence="16" id="KW-1185">Reference proteome</keyword>
<dbReference type="InterPro" id="IPR000068">
    <property type="entry name" value="GPCR_3_Ca_sens_rcpt-rel"/>
</dbReference>
<evidence type="ECO:0000256" key="9">
    <source>
        <dbReference type="ARBA" id="ARBA00023170"/>
    </source>
</evidence>
<comment type="subcellular location">
    <subcellularLocation>
        <location evidence="1">Cell membrane</location>
        <topology evidence="1">Multi-pass membrane protein</topology>
    </subcellularLocation>
</comment>
<dbReference type="Gene3D" id="2.10.50.30">
    <property type="entry name" value="GPCR, family 3, nine cysteines domain"/>
    <property type="match status" value="1"/>
</dbReference>
<feature type="domain" description="G-protein coupled receptors family 3 profile" evidence="14">
    <location>
        <begin position="570"/>
        <end position="833"/>
    </location>
</feature>
<evidence type="ECO:0000256" key="8">
    <source>
        <dbReference type="ARBA" id="ARBA00023136"/>
    </source>
</evidence>
<organism evidence="15 16">
    <name type="scientific">Pseudonaja textilis</name>
    <name type="common">Eastern brown snake</name>
    <dbReference type="NCBI Taxonomy" id="8673"/>
    <lineage>
        <taxon>Eukaryota</taxon>
        <taxon>Metazoa</taxon>
        <taxon>Chordata</taxon>
        <taxon>Craniata</taxon>
        <taxon>Vertebrata</taxon>
        <taxon>Euteleostomi</taxon>
        <taxon>Lepidosauria</taxon>
        <taxon>Squamata</taxon>
        <taxon>Bifurcata</taxon>
        <taxon>Unidentata</taxon>
        <taxon>Episquamata</taxon>
        <taxon>Toxicofera</taxon>
        <taxon>Serpentes</taxon>
        <taxon>Colubroidea</taxon>
        <taxon>Elapidae</taxon>
        <taxon>Hydrophiinae</taxon>
        <taxon>Pseudonaja</taxon>
    </lineage>
</organism>
<sequence>LFASFFHFLFLGFCYLVTKFHVNYIYDTKSNSSFSILTNYYQQILAVAFAVKEINENPQILPNVTLAFHIYDSYLNAKWTYYSTMLLIYTLGRFVPNYLCDIQHKVTAVIGGLDSQTSFDVATILSLYKIPQVLTYGILPMATNKAPGFFFYQMAPKEALQYVGVLSLVLHFQWTWIGLVAMDDYNGETFIQTMLPLFSKHSVCFAFIERLPLVREVKIDLVYQIIKAYYDMMKNKATVIVLYGESYTIAYLRWLPYLELEEEKTSMPIGKVWIMVGQIDLVSFAYQRDWNTDILHGALSFAIRSSELPGFEPFVENINPSNKKENGFIKDVWEHSFKCFLPNTTMDKVQNNICTGEKIKTLPGTLFEMKMTGHSYSIYNAIYAVAYALHAVISYRLKHRITVDRRGPKSHILLLWQLHYYLKIVSFNNSAGDHISFDHNGELVVGFDVINWVISSNESFYRVKVGWLNPGTVSEQTFTINKDAIKWHRWFNQAQPLSLCSENCKPGTRKKVKEGEPFCCYICIPCPEGKISEEQDMNDCYNCEAEKYPSKSQDFCIPKTVTYLSYEEYMGITLAFLALLFSLVTALMLGTFIKHHNTPIVKANNRNLTYILLLSLLLCFLTALLFIGCPQKVTCLFRQITFGIVFSVALSCLLAKTITVVLAFMVTKPGSRLRKLVGKKLANSIVISCSLIQIHICAIWLINSPSFPNADIHSMSKKIVLECDEGSALMFYCVLGYLGFLAIACFTVAFFARKLPDSFNEAKFITFSMLVFCSVWLAFVPSYLSSTGKYSVAVEAFSILSSSAGMLGCIFLPKFYIIVLRPQINHRDMLRRI</sequence>
<evidence type="ECO:0000256" key="7">
    <source>
        <dbReference type="ARBA" id="ARBA00023040"/>
    </source>
</evidence>
<dbReference type="Pfam" id="PF00003">
    <property type="entry name" value="7tm_3"/>
    <property type="match status" value="1"/>
</dbReference>
<evidence type="ECO:0000256" key="3">
    <source>
        <dbReference type="ARBA" id="ARBA00022475"/>
    </source>
</evidence>
<dbReference type="GO" id="GO:0005886">
    <property type="term" value="C:plasma membrane"/>
    <property type="evidence" value="ECO:0007669"/>
    <property type="project" value="UniProtKB-SubCell"/>
</dbReference>
<evidence type="ECO:0000256" key="1">
    <source>
        <dbReference type="ARBA" id="ARBA00004651"/>
    </source>
</evidence>
<dbReference type="InterPro" id="IPR028082">
    <property type="entry name" value="Peripla_BP_I"/>
</dbReference>
<comment type="similarity">
    <text evidence="2">Belongs to the G-protein coupled receptor 3 family.</text>
</comment>
<evidence type="ECO:0000256" key="10">
    <source>
        <dbReference type="ARBA" id="ARBA00023180"/>
    </source>
</evidence>
<dbReference type="PROSITE" id="PS50259">
    <property type="entry name" value="G_PROTEIN_RECEP_F3_4"/>
    <property type="match status" value="1"/>
</dbReference>
<evidence type="ECO:0000313" key="15">
    <source>
        <dbReference type="Ensembl" id="ENSPTXP00000014280.1"/>
    </source>
</evidence>